<evidence type="ECO:0000259" key="11">
    <source>
        <dbReference type="PROSITE" id="PS50174"/>
    </source>
</evidence>
<dbReference type="PANTHER" id="PTHR13288:SF8">
    <property type="entry name" value="SPLICING FACTOR 45"/>
    <property type="match status" value="1"/>
</dbReference>
<evidence type="ECO:0000313" key="13">
    <source>
        <dbReference type="Proteomes" id="UP001151699"/>
    </source>
</evidence>
<dbReference type="AlphaFoldDB" id="A0A9Q0MJ20"/>
<dbReference type="GO" id="GO:0045292">
    <property type="term" value="P:mRNA cis splicing, via spliceosome"/>
    <property type="evidence" value="ECO:0007669"/>
    <property type="project" value="UniProtKB-UniRule"/>
</dbReference>
<name>A0A9Q0MJ20_9DIPT</name>
<dbReference type="PANTHER" id="PTHR13288">
    <property type="entry name" value="SPLICING FACTOR 45 SPF45"/>
    <property type="match status" value="1"/>
</dbReference>
<protein>
    <recommendedName>
        <fullName evidence="7 8">Splicing factor 45</fullName>
    </recommendedName>
    <alternativeName>
        <fullName evidence="8">RNA-binding motif protein 17</fullName>
    </alternativeName>
</protein>
<dbReference type="InterPro" id="IPR000504">
    <property type="entry name" value="RRM_dom"/>
</dbReference>
<proteinExistence type="predicted"/>
<dbReference type="Proteomes" id="UP001151699">
    <property type="component" value="Unassembled WGS sequence"/>
</dbReference>
<dbReference type="InterPro" id="IPR035979">
    <property type="entry name" value="RBD_domain_sf"/>
</dbReference>
<comment type="subcellular location">
    <subcellularLocation>
        <location evidence="1 8">Nucleus</location>
    </subcellularLocation>
</comment>
<dbReference type="GO" id="GO:0000380">
    <property type="term" value="P:alternative mRNA splicing, via spliceosome"/>
    <property type="evidence" value="ECO:0007669"/>
    <property type="project" value="TreeGrafter"/>
</dbReference>
<evidence type="ECO:0000256" key="7">
    <source>
        <dbReference type="ARBA" id="ARBA00074919"/>
    </source>
</evidence>
<evidence type="ECO:0000256" key="9">
    <source>
        <dbReference type="SAM" id="MobiDB-lite"/>
    </source>
</evidence>
<keyword evidence="13" id="KW-1185">Reference proteome</keyword>
<dbReference type="InterPro" id="IPR000467">
    <property type="entry name" value="G_patch_dom"/>
</dbReference>
<gene>
    <name evidence="12" type="primary">RBM17</name>
    <name evidence="12" type="ORF">Bhyg_17826</name>
</gene>
<dbReference type="GO" id="GO:0003723">
    <property type="term" value="F:RNA binding"/>
    <property type="evidence" value="ECO:0007669"/>
    <property type="project" value="UniProtKB-UniRule"/>
</dbReference>
<dbReference type="Pfam" id="PF01585">
    <property type="entry name" value="G-patch"/>
    <property type="match status" value="1"/>
</dbReference>
<evidence type="ECO:0000256" key="6">
    <source>
        <dbReference type="ARBA" id="ARBA00065586"/>
    </source>
</evidence>
<dbReference type="EMBL" id="WJQU01002964">
    <property type="protein sequence ID" value="KAJ6628979.1"/>
    <property type="molecule type" value="Genomic_DNA"/>
</dbReference>
<reference evidence="12" key="1">
    <citation type="submission" date="2022-07" db="EMBL/GenBank/DDBJ databases">
        <authorList>
            <person name="Trinca V."/>
            <person name="Uliana J.V.C."/>
            <person name="Torres T.T."/>
            <person name="Ward R.J."/>
            <person name="Monesi N."/>
        </authorList>
    </citation>
    <scope>NUCLEOTIDE SEQUENCE</scope>
    <source>
        <strain evidence="12">HSMRA1968</strain>
        <tissue evidence="12">Whole embryos</tissue>
    </source>
</reference>
<dbReference type="SMART" id="SM00361">
    <property type="entry name" value="RRM_1"/>
    <property type="match status" value="1"/>
</dbReference>
<evidence type="ECO:0000313" key="12">
    <source>
        <dbReference type="EMBL" id="KAJ6628979.1"/>
    </source>
</evidence>
<accession>A0A9Q0MJ20</accession>
<dbReference type="Pfam" id="PF00076">
    <property type="entry name" value="RRM_1"/>
    <property type="match status" value="1"/>
</dbReference>
<evidence type="ECO:0000256" key="8">
    <source>
        <dbReference type="PIRNR" id="PIRNR031066"/>
    </source>
</evidence>
<evidence type="ECO:0000259" key="10">
    <source>
        <dbReference type="PROSITE" id="PS50102"/>
    </source>
</evidence>
<feature type="domain" description="G-patch" evidence="11">
    <location>
        <begin position="218"/>
        <end position="258"/>
    </location>
</feature>
<evidence type="ECO:0000256" key="2">
    <source>
        <dbReference type="ARBA" id="ARBA00022664"/>
    </source>
</evidence>
<keyword evidence="2 8" id="KW-0507">mRNA processing</keyword>
<keyword evidence="5 8" id="KW-0539">Nucleus</keyword>
<dbReference type="GO" id="GO:0071011">
    <property type="term" value="C:precatalytic spliceosome"/>
    <property type="evidence" value="ECO:0007669"/>
    <property type="project" value="TreeGrafter"/>
</dbReference>
<keyword evidence="3 8" id="KW-0694">RNA-binding</keyword>
<dbReference type="CDD" id="cd12647">
    <property type="entry name" value="RRM_UHM_SPF45"/>
    <property type="match status" value="1"/>
</dbReference>
<feature type="compositionally biased region" description="Basic and acidic residues" evidence="9">
    <location>
        <begin position="120"/>
        <end position="130"/>
    </location>
</feature>
<evidence type="ECO:0000256" key="3">
    <source>
        <dbReference type="ARBA" id="ARBA00022884"/>
    </source>
</evidence>
<organism evidence="12 13">
    <name type="scientific">Pseudolycoriella hygida</name>
    <dbReference type="NCBI Taxonomy" id="35572"/>
    <lineage>
        <taxon>Eukaryota</taxon>
        <taxon>Metazoa</taxon>
        <taxon>Ecdysozoa</taxon>
        <taxon>Arthropoda</taxon>
        <taxon>Hexapoda</taxon>
        <taxon>Insecta</taxon>
        <taxon>Pterygota</taxon>
        <taxon>Neoptera</taxon>
        <taxon>Endopterygota</taxon>
        <taxon>Diptera</taxon>
        <taxon>Nematocera</taxon>
        <taxon>Sciaroidea</taxon>
        <taxon>Sciaridae</taxon>
        <taxon>Pseudolycoriella</taxon>
    </lineage>
</organism>
<dbReference type="PROSITE" id="PS50174">
    <property type="entry name" value="G_PATCH"/>
    <property type="match status" value="1"/>
</dbReference>
<dbReference type="Gene3D" id="3.30.70.330">
    <property type="match status" value="1"/>
</dbReference>
<evidence type="ECO:0000256" key="1">
    <source>
        <dbReference type="ARBA" id="ARBA00004123"/>
    </source>
</evidence>
<dbReference type="SMART" id="SM00443">
    <property type="entry name" value="G_patch"/>
    <property type="match status" value="1"/>
</dbReference>
<dbReference type="FunFam" id="3.30.70.330:FF:000079">
    <property type="entry name" value="Putative splicing factor 45"/>
    <property type="match status" value="1"/>
</dbReference>
<dbReference type="PROSITE" id="PS50102">
    <property type="entry name" value="RRM"/>
    <property type="match status" value="1"/>
</dbReference>
<comment type="caution">
    <text evidence="12">The sequence shown here is derived from an EMBL/GenBank/DDBJ whole genome shotgun (WGS) entry which is preliminary data.</text>
</comment>
<dbReference type="InterPro" id="IPR040052">
    <property type="entry name" value="RBM17"/>
</dbReference>
<evidence type="ECO:0000256" key="5">
    <source>
        <dbReference type="ARBA" id="ARBA00023242"/>
    </source>
</evidence>
<dbReference type="InterPro" id="IPR034653">
    <property type="entry name" value="SPF45_RRM"/>
</dbReference>
<evidence type="ECO:0000256" key="4">
    <source>
        <dbReference type="ARBA" id="ARBA00023187"/>
    </source>
</evidence>
<feature type="domain" description="RRM" evidence="10">
    <location>
        <begin position="297"/>
        <end position="382"/>
    </location>
</feature>
<comment type="subunit">
    <text evidence="8">Associates with the spliceosome.</text>
</comment>
<dbReference type="PIRSF" id="PIRSF031066">
    <property type="entry name" value="Splicing_factor_SPF45"/>
    <property type="match status" value="1"/>
</dbReference>
<sequence>MDLYDDLDTKQKHGQIDGWSQSYQMLQTQLALKKATSKPPVQRVPQKRVSMLTPVMALKSKKDDVDIFKPAPKAHSSATISTNHHHHITPSNKVFNEYDWDVVDEYDPTWPNEYEKLVKEKREKETDKSRGRSSRKTSNMRFENESPPSKFSSGFGGRPNDDEESIYGGRSPPSGSQSRSGGAAIAPPPSLQESTPIIPPTAFANSEHKLSGNNNYGSGSVAAKIMAKYGFKDGQGLGKQEQGMSIALQVEKTSKRGGRIIHEKELMLPPAAPSPPPPMPQIKEQPTITEIMKAPSKVVLLRNMVGPGDVDDDLEPEVKDECNTKYGEVVSVIINELSNVEPEEAVRIFVEFKRIESATKAVVDLNGRFFGGRQVRAGFFSFDKYKAYQLYD</sequence>
<dbReference type="OrthoDB" id="5411533at2759"/>
<comment type="subunit">
    <text evidence="6">Binds SXL. Associates with the spliceosome. Interacts with SF3B1, SF1 and U2AF2.</text>
</comment>
<feature type="compositionally biased region" description="Low complexity" evidence="9">
    <location>
        <begin position="168"/>
        <end position="182"/>
    </location>
</feature>
<keyword evidence="8" id="KW-0747">Spliceosome</keyword>
<dbReference type="InterPro" id="IPR003954">
    <property type="entry name" value="RRM_euk-type"/>
</dbReference>
<comment type="function">
    <text evidence="8">Splice factor that binds to the single-stranded 3'AG at the exon/intron border and promotes its utilization in the second catalytic step. Involved in the regulation of alternative splicing and the utilization of cryptic splice sites.</text>
</comment>
<keyword evidence="4 8" id="KW-0508">mRNA splicing</keyword>
<dbReference type="InterPro" id="IPR012677">
    <property type="entry name" value="Nucleotide-bd_a/b_plait_sf"/>
</dbReference>
<dbReference type="SUPFAM" id="SSF54928">
    <property type="entry name" value="RNA-binding domain, RBD"/>
    <property type="match status" value="1"/>
</dbReference>
<feature type="region of interest" description="Disordered" evidence="9">
    <location>
        <begin position="120"/>
        <end position="210"/>
    </location>
</feature>
<dbReference type="GO" id="GO:0005654">
    <property type="term" value="C:nucleoplasm"/>
    <property type="evidence" value="ECO:0007669"/>
    <property type="project" value="UniProtKB-UniRule"/>
</dbReference>